<keyword evidence="2" id="KW-1185">Reference proteome</keyword>
<evidence type="ECO:0000313" key="1">
    <source>
        <dbReference type="EMBL" id="PKI36074.1"/>
    </source>
</evidence>
<dbReference type="PANTHER" id="PTHR31446">
    <property type="entry name" value="ACID PHOSPHATASE/VANADIUM-DEPENDENT HALOPEROXIDASE-RELATED PROTEIN"/>
    <property type="match status" value="1"/>
</dbReference>
<name>A0A2I0HWJ1_PUNGR</name>
<dbReference type="STRING" id="22663.A0A2I0HWJ1"/>
<sequence>MGAHAHCWATCYASSSQKLLQASEFRFRRLNRASDCCSGSSGRRRIVGSLGVGADDIAQIVHNKVLIASATSAAIGQLTKPLASAFLYRTGFDLRAAIQPGGFPSTHSCAVVAAATSVALERSSFSPLSCRLLYDDCCFVSSVNCKMYQSPTFIGKLKLLDQVVSGHTWGFSDPIFGLAVVYAVIVMYDAQGVRMEVGKHAQVMNRVMLNATVNRKIDYGNRKSTAVGTGPAERTAQEEAMVGSYNSRTALASTLLRRDDLEEEEAQGEAASASIIMTSPLKERVGHTKVEVMAGALLGFITGLLV</sequence>
<dbReference type="Proteomes" id="UP000233551">
    <property type="component" value="Unassembled WGS sequence"/>
</dbReference>
<comment type="caution">
    <text evidence="1">The sequence shown here is derived from an EMBL/GenBank/DDBJ whole genome shotgun (WGS) entry which is preliminary data.</text>
</comment>
<dbReference type="Pfam" id="PF02681">
    <property type="entry name" value="DUF212"/>
    <property type="match status" value="2"/>
</dbReference>
<proteinExistence type="predicted"/>
<accession>A0A2I0HWJ1</accession>
<dbReference type="InterPro" id="IPR003832">
    <property type="entry name" value="DUF212"/>
</dbReference>
<protein>
    <submittedName>
        <fullName evidence="1">Uncharacterized protein</fullName>
    </submittedName>
</protein>
<dbReference type="AlphaFoldDB" id="A0A2I0HWJ1"/>
<gene>
    <name evidence="1" type="ORF">CRG98_043545</name>
</gene>
<reference evidence="1 2" key="1">
    <citation type="submission" date="2017-11" db="EMBL/GenBank/DDBJ databases">
        <title>De-novo sequencing of pomegranate (Punica granatum L.) genome.</title>
        <authorList>
            <person name="Akparov Z."/>
            <person name="Amiraslanov A."/>
            <person name="Hajiyeva S."/>
            <person name="Abbasov M."/>
            <person name="Kaur K."/>
            <person name="Hamwieh A."/>
            <person name="Solovyev V."/>
            <person name="Salamov A."/>
            <person name="Braich B."/>
            <person name="Kosarev P."/>
            <person name="Mahmoud A."/>
            <person name="Hajiyev E."/>
            <person name="Babayeva S."/>
            <person name="Izzatullayeva V."/>
            <person name="Mammadov A."/>
            <person name="Mammadov A."/>
            <person name="Sharifova S."/>
            <person name="Ojaghi J."/>
            <person name="Eynullazada K."/>
            <person name="Bayramov B."/>
            <person name="Abdulazimova A."/>
            <person name="Shahmuradov I."/>
        </authorList>
    </citation>
    <scope>NUCLEOTIDE SEQUENCE [LARGE SCALE GENOMIC DNA]</scope>
    <source>
        <strain evidence="2">cv. AG2017</strain>
        <tissue evidence="1">Leaf</tissue>
    </source>
</reference>
<dbReference type="EMBL" id="PGOL01005039">
    <property type="protein sequence ID" value="PKI36074.1"/>
    <property type="molecule type" value="Genomic_DNA"/>
</dbReference>
<dbReference type="PANTHER" id="PTHR31446:SF2">
    <property type="entry name" value="ACID PHOSPHATASE_VANADIUM-DEPENDENT HALOPEROXIDASE-RELATED PROTEIN"/>
    <property type="match status" value="1"/>
</dbReference>
<organism evidence="1 2">
    <name type="scientific">Punica granatum</name>
    <name type="common">Pomegranate</name>
    <dbReference type="NCBI Taxonomy" id="22663"/>
    <lineage>
        <taxon>Eukaryota</taxon>
        <taxon>Viridiplantae</taxon>
        <taxon>Streptophyta</taxon>
        <taxon>Embryophyta</taxon>
        <taxon>Tracheophyta</taxon>
        <taxon>Spermatophyta</taxon>
        <taxon>Magnoliopsida</taxon>
        <taxon>eudicotyledons</taxon>
        <taxon>Gunneridae</taxon>
        <taxon>Pentapetalae</taxon>
        <taxon>rosids</taxon>
        <taxon>malvids</taxon>
        <taxon>Myrtales</taxon>
        <taxon>Lythraceae</taxon>
        <taxon>Punica</taxon>
    </lineage>
</organism>
<evidence type="ECO:0000313" key="2">
    <source>
        <dbReference type="Proteomes" id="UP000233551"/>
    </source>
</evidence>